<name>A0AAD6G6H2_9EURO</name>
<dbReference type="EMBL" id="JAPVEA010000002">
    <property type="protein sequence ID" value="KAJ5460193.1"/>
    <property type="molecule type" value="Genomic_DNA"/>
</dbReference>
<organism evidence="1 2">
    <name type="scientific">Penicillium daleae</name>
    <dbReference type="NCBI Taxonomy" id="63821"/>
    <lineage>
        <taxon>Eukaryota</taxon>
        <taxon>Fungi</taxon>
        <taxon>Dikarya</taxon>
        <taxon>Ascomycota</taxon>
        <taxon>Pezizomycotina</taxon>
        <taxon>Eurotiomycetes</taxon>
        <taxon>Eurotiomycetidae</taxon>
        <taxon>Eurotiales</taxon>
        <taxon>Aspergillaceae</taxon>
        <taxon>Penicillium</taxon>
    </lineage>
</organism>
<protein>
    <submittedName>
        <fullName evidence="1">Uncharacterized protein</fullName>
    </submittedName>
</protein>
<reference evidence="1" key="2">
    <citation type="journal article" date="2023" name="IMA Fungus">
        <title>Comparative genomic study of the Penicillium genus elucidates a diverse pangenome and 15 lateral gene transfer events.</title>
        <authorList>
            <person name="Petersen C."/>
            <person name="Sorensen T."/>
            <person name="Nielsen M.R."/>
            <person name="Sondergaard T.E."/>
            <person name="Sorensen J.L."/>
            <person name="Fitzpatrick D.A."/>
            <person name="Frisvad J.C."/>
            <person name="Nielsen K.L."/>
        </authorList>
    </citation>
    <scope>NUCLEOTIDE SEQUENCE</scope>
    <source>
        <strain evidence="1">IBT 16125</strain>
    </source>
</reference>
<accession>A0AAD6G6H2</accession>
<dbReference type="GeneID" id="81595371"/>
<dbReference type="AlphaFoldDB" id="A0AAD6G6H2"/>
<keyword evidence="2" id="KW-1185">Reference proteome</keyword>
<sequence length="312" mass="33759">MQRCLRWGSATTKSQLVAGVSTDHDCSFQATIVAYPEKGNVFIYTPFSVNGSIPILGRQYMAGHPGLNSKGVAYVHHGGAILDGSCSGGGPLEEWCYGVRRGAATFHALQFANSAQEAKDMMLNLPIGDPGAVLGSAGGMWADATYGIVLEKRKGSLEQPAPITREFTYDQEGKSYDFLYANNNALSPDINSTGAPSEVNYRYTLEGGWRILGPEDACTDNPSILKAIMSTKNSAARNEFFHRVMLAKYGQISVDHMQAIYRQSGTLPEGTYEKIVEAWKEGKQWNSSAAHRGNAFTALIEPSPAPETPGSY</sequence>
<evidence type="ECO:0000313" key="1">
    <source>
        <dbReference type="EMBL" id="KAJ5460193.1"/>
    </source>
</evidence>
<dbReference type="Proteomes" id="UP001213681">
    <property type="component" value="Unassembled WGS sequence"/>
</dbReference>
<dbReference type="RefSeq" id="XP_056769235.1">
    <property type="nucleotide sequence ID" value="XM_056905128.1"/>
</dbReference>
<gene>
    <name evidence="1" type="ORF">N7458_001745</name>
</gene>
<evidence type="ECO:0000313" key="2">
    <source>
        <dbReference type="Proteomes" id="UP001213681"/>
    </source>
</evidence>
<reference evidence="1" key="1">
    <citation type="submission" date="2022-12" db="EMBL/GenBank/DDBJ databases">
        <authorList>
            <person name="Petersen C."/>
        </authorList>
    </citation>
    <scope>NUCLEOTIDE SEQUENCE</scope>
    <source>
        <strain evidence="1">IBT 16125</strain>
    </source>
</reference>
<proteinExistence type="predicted"/>
<comment type="caution">
    <text evidence="1">The sequence shown here is derived from an EMBL/GenBank/DDBJ whole genome shotgun (WGS) entry which is preliminary data.</text>
</comment>